<keyword evidence="3" id="KW-1185">Reference proteome</keyword>
<feature type="domain" description="DUF4377" evidence="1">
    <location>
        <begin position="34"/>
        <end position="107"/>
    </location>
</feature>
<gene>
    <name evidence="2" type="ORF">J2I46_16275</name>
</gene>
<organism evidence="2 3">
    <name type="scientific">Fibrella forsythiae</name>
    <dbReference type="NCBI Taxonomy" id="2817061"/>
    <lineage>
        <taxon>Bacteria</taxon>
        <taxon>Pseudomonadati</taxon>
        <taxon>Bacteroidota</taxon>
        <taxon>Cytophagia</taxon>
        <taxon>Cytophagales</taxon>
        <taxon>Spirosomataceae</taxon>
        <taxon>Fibrella</taxon>
    </lineage>
</organism>
<protein>
    <submittedName>
        <fullName evidence="2">DUF4377 domain-containing protein</fullName>
    </submittedName>
</protein>
<proteinExistence type="predicted"/>
<comment type="caution">
    <text evidence="2">The sequence shown here is derived from an EMBL/GenBank/DDBJ whole genome shotgun (WGS) entry which is preliminary data.</text>
</comment>
<dbReference type="Pfam" id="PF14302">
    <property type="entry name" value="DUF4377"/>
    <property type="match status" value="1"/>
</dbReference>
<evidence type="ECO:0000313" key="3">
    <source>
        <dbReference type="Proteomes" id="UP000664628"/>
    </source>
</evidence>
<dbReference type="PROSITE" id="PS51257">
    <property type="entry name" value="PROKAR_LIPOPROTEIN"/>
    <property type="match status" value="1"/>
</dbReference>
<reference evidence="2 3" key="1">
    <citation type="submission" date="2021-03" db="EMBL/GenBank/DDBJ databases">
        <title>Fibrella sp. HMF5405 genome sequencing and assembly.</title>
        <authorList>
            <person name="Kang H."/>
            <person name="Kim H."/>
            <person name="Bae S."/>
            <person name="Joh K."/>
        </authorList>
    </citation>
    <scope>NUCLEOTIDE SEQUENCE [LARGE SCALE GENOMIC DNA]</scope>
    <source>
        <strain evidence="2 3">HMF5405</strain>
    </source>
</reference>
<evidence type="ECO:0000313" key="2">
    <source>
        <dbReference type="EMBL" id="MBO0950152.1"/>
    </source>
</evidence>
<dbReference type="RefSeq" id="WP_207330088.1">
    <property type="nucleotide sequence ID" value="NZ_JAFMYW010000004.1"/>
</dbReference>
<dbReference type="EMBL" id="JAFMYW010000004">
    <property type="protein sequence ID" value="MBO0950152.1"/>
    <property type="molecule type" value="Genomic_DNA"/>
</dbReference>
<accession>A0ABS3JJH4</accession>
<dbReference type="Proteomes" id="UP000664628">
    <property type="component" value="Unassembled WGS sequence"/>
</dbReference>
<sequence>MKRAIGLSTLWLLLITVFSCGKEPVNPEFITLKIASSTKDCNGPFPRKCLQVQENDSPNWQYFYGYIQGFVYQEGHEYEVLVIRKQIENPPMDGPGYDYWLVKEISKRKP</sequence>
<name>A0ABS3JJH4_9BACT</name>
<evidence type="ECO:0000259" key="1">
    <source>
        <dbReference type="Pfam" id="PF14302"/>
    </source>
</evidence>
<dbReference type="InterPro" id="IPR025485">
    <property type="entry name" value="DUF4377"/>
</dbReference>